<dbReference type="InterPro" id="IPR029052">
    <property type="entry name" value="Metallo-depent_PP-like"/>
</dbReference>
<evidence type="ECO:0000259" key="3">
    <source>
        <dbReference type="Pfam" id="PF16655"/>
    </source>
</evidence>
<dbReference type="CDD" id="cd07389">
    <property type="entry name" value="MPP_PhoD"/>
    <property type="match status" value="1"/>
</dbReference>
<feature type="domain" description="PhoD-like phosphatase metallophosphatase" evidence="2">
    <location>
        <begin position="154"/>
        <end position="480"/>
    </location>
</feature>
<accession>A0ABP3DK76</accession>
<evidence type="ECO:0000313" key="5">
    <source>
        <dbReference type="Proteomes" id="UP001500967"/>
    </source>
</evidence>
<evidence type="ECO:0000313" key="4">
    <source>
        <dbReference type="EMBL" id="GAA0232960.1"/>
    </source>
</evidence>
<dbReference type="InterPro" id="IPR018946">
    <property type="entry name" value="PhoD-like_MPP"/>
</dbReference>
<proteinExistence type="predicted"/>
<reference evidence="5" key="1">
    <citation type="journal article" date="2019" name="Int. J. Syst. Evol. Microbiol.">
        <title>The Global Catalogue of Microorganisms (GCM) 10K type strain sequencing project: providing services to taxonomists for standard genome sequencing and annotation.</title>
        <authorList>
            <consortium name="The Broad Institute Genomics Platform"/>
            <consortium name="The Broad Institute Genome Sequencing Center for Infectious Disease"/>
            <person name="Wu L."/>
            <person name="Ma J."/>
        </authorList>
    </citation>
    <scope>NUCLEOTIDE SEQUENCE [LARGE SCALE GENOMIC DNA]</scope>
    <source>
        <strain evidence="5">JCM 10425</strain>
    </source>
</reference>
<dbReference type="InterPro" id="IPR038607">
    <property type="entry name" value="PhoD-like_sf"/>
</dbReference>
<name>A0ABP3DK76_9ACTN</name>
<dbReference type="Pfam" id="PF16655">
    <property type="entry name" value="PhoD_N"/>
    <property type="match status" value="1"/>
</dbReference>
<evidence type="ECO:0000259" key="2">
    <source>
        <dbReference type="Pfam" id="PF09423"/>
    </source>
</evidence>
<comment type="caution">
    <text evidence="4">The sequence shown here is derived from an EMBL/GenBank/DDBJ whole genome shotgun (WGS) entry which is preliminary data.</text>
</comment>
<dbReference type="EMBL" id="BAAAGX010000007">
    <property type="protein sequence ID" value="GAA0232960.1"/>
    <property type="molecule type" value="Genomic_DNA"/>
</dbReference>
<dbReference type="InterPro" id="IPR052900">
    <property type="entry name" value="Phospholipid_Metab_Enz"/>
</dbReference>
<dbReference type="PANTHER" id="PTHR43606:SF2">
    <property type="entry name" value="ALKALINE PHOSPHATASE FAMILY PROTEIN (AFU_ORTHOLOGUE AFUA_5G03860)"/>
    <property type="match status" value="1"/>
</dbReference>
<protein>
    <submittedName>
        <fullName evidence="4">Alkaline phosphatase D family protein</fullName>
    </submittedName>
</protein>
<dbReference type="Gene3D" id="3.60.21.70">
    <property type="entry name" value="PhoD-like phosphatase"/>
    <property type="match status" value="1"/>
</dbReference>
<evidence type="ECO:0000256" key="1">
    <source>
        <dbReference type="SAM" id="MobiDB-lite"/>
    </source>
</evidence>
<feature type="domain" description="Phospholipase D N-terminal" evidence="3">
    <location>
        <begin position="48"/>
        <end position="143"/>
    </location>
</feature>
<gene>
    <name evidence="4" type="ORF">GCM10009539_17890</name>
</gene>
<dbReference type="SUPFAM" id="SSF56300">
    <property type="entry name" value="Metallo-dependent phosphatases"/>
    <property type="match status" value="1"/>
</dbReference>
<dbReference type="PANTHER" id="PTHR43606">
    <property type="entry name" value="PHOSPHATASE, PUTATIVE (AFU_ORTHOLOGUE AFUA_6G08710)-RELATED"/>
    <property type="match status" value="1"/>
</dbReference>
<dbReference type="RefSeq" id="WP_344648265.1">
    <property type="nucleotide sequence ID" value="NZ_BAAAGX010000007.1"/>
</dbReference>
<dbReference type="Gene3D" id="2.60.40.380">
    <property type="entry name" value="Purple acid phosphatase-like, N-terminal"/>
    <property type="match status" value="1"/>
</dbReference>
<feature type="region of interest" description="Disordered" evidence="1">
    <location>
        <begin position="506"/>
        <end position="527"/>
    </location>
</feature>
<sequence>MDYPLPRRRFLALVGTATFLGPALVGADGALARVTRRRAVLPKDVFTLGVASGDPLPDGVVLWTRLAPRPLEGGGMPPVPIPVRWEVAADERFRTLVRTGTAVAHPATAHTLHVDARGLRPGAQYFYRFRVGGQASPVGRTRTAPTGRTRRLRFATASCQNYQDGYYTAHRALAAEDLDFVAFLGDYVYEAAPWPGRLREHIGPGQPYTLDEYRNRHAQYRTDPDLARAHASAPWIVSLDDHDVDDNWTGDGAANPSEPSPVPFAARRDAALRAYVEHLPVRVGPGMRLYRRFRFGDLATFHVLDTRQYRSAHPTTVAEAEEPWRSMTGPAQERWLLDGLVDSGARWSLLGNQVLLAGNDSRGGPAEKYSFDSWDGYRVQRRRLLNFLGTGLAANPVVLSGDQHCTWVSQLNPDPLDEGSPVVGAEFSGTSISSGGEPDVERLRREDDATRADNPQRLYVDARRGYLVGELTPDALRVRLRVVDSVTDPRAEGARTAARFVVENGRPGVALDGPPDVHPAAGGAPAT</sequence>
<organism evidence="4 5">
    <name type="scientific">Cryptosporangium japonicum</name>
    <dbReference type="NCBI Taxonomy" id="80872"/>
    <lineage>
        <taxon>Bacteria</taxon>
        <taxon>Bacillati</taxon>
        <taxon>Actinomycetota</taxon>
        <taxon>Actinomycetes</taxon>
        <taxon>Cryptosporangiales</taxon>
        <taxon>Cryptosporangiaceae</taxon>
        <taxon>Cryptosporangium</taxon>
    </lineage>
</organism>
<dbReference type="Pfam" id="PF09423">
    <property type="entry name" value="PhoD"/>
    <property type="match status" value="1"/>
</dbReference>
<dbReference type="InterPro" id="IPR032093">
    <property type="entry name" value="PhoD_N"/>
</dbReference>
<dbReference type="Proteomes" id="UP001500967">
    <property type="component" value="Unassembled WGS sequence"/>
</dbReference>
<keyword evidence="5" id="KW-1185">Reference proteome</keyword>